<keyword evidence="18" id="KW-0472">Membrane</keyword>
<evidence type="ECO:0000313" key="30">
    <source>
        <dbReference type="RefSeq" id="XP_054943047.1"/>
    </source>
</evidence>
<evidence type="ECO:0000256" key="25">
    <source>
        <dbReference type="SAM" id="Coils"/>
    </source>
</evidence>
<dbReference type="SMART" id="SM00397">
    <property type="entry name" value="t_SNARE"/>
    <property type="match status" value="1"/>
</dbReference>
<dbReference type="GO" id="GO:0031201">
    <property type="term" value="C:SNARE complex"/>
    <property type="evidence" value="ECO:0007669"/>
    <property type="project" value="TreeGrafter"/>
</dbReference>
<feature type="domain" description="T-SNARE coiled-coil homology" evidence="26">
    <location>
        <begin position="162"/>
        <end position="224"/>
    </location>
</feature>
<evidence type="ECO:0000256" key="22">
    <source>
        <dbReference type="ARBA" id="ARBA00060365"/>
    </source>
</evidence>
<dbReference type="GO" id="GO:0000149">
    <property type="term" value="F:SNARE binding"/>
    <property type="evidence" value="ECO:0007669"/>
    <property type="project" value="TreeGrafter"/>
</dbReference>
<dbReference type="InterPro" id="IPR000727">
    <property type="entry name" value="T_SNARE_dom"/>
</dbReference>
<dbReference type="Pfam" id="PF26585">
    <property type="entry name" value="STX17_N"/>
    <property type="match status" value="1"/>
</dbReference>
<dbReference type="InterPro" id="IPR028676">
    <property type="entry name" value="STX17_SNARE"/>
</dbReference>
<keyword evidence="9" id="KW-0597">Phosphoprotein</keyword>
<comment type="similarity">
    <text evidence="6">Belongs to the syntaxin family.</text>
</comment>
<evidence type="ECO:0000256" key="24">
    <source>
        <dbReference type="ARBA" id="ARBA00093444"/>
    </source>
</evidence>
<dbReference type="GO" id="GO:0006887">
    <property type="term" value="P:exocytosis"/>
    <property type="evidence" value="ECO:0007669"/>
    <property type="project" value="TreeGrafter"/>
</dbReference>
<dbReference type="InterPro" id="IPR045242">
    <property type="entry name" value="Syntaxin"/>
</dbReference>
<evidence type="ECO:0000256" key="21">
    <source>
        <dbReference type="ARBA" id="ARBA00055921"/>
    </source>
</evidence>
<evidence type="ECO:0000256" key="18">
    <source>
        <dbReference type="ARBA" id="ARBA00023136"/>
    </source>
</evidence>
<keyword evidence="8" id="KW-0963">Cytoplasm</keyword>
<evidence type="ECO:0000313" key="29">
    <source>
        <dbReference type="RefSeq" id="XP_054943046.1"/>
    </source>
</evidence>
<evidence type="ECO:0000256" key="23">
    <source>
        <dbReference type="ARBA" id="ARBA00069804"/>
    </source>
</evidence>
<keyword evidence="13" id="KW-1133">Transmembrane helix</keyword>
<dbReference type="InterPro" id="IPR006012">
    <property type="entry name" value="Syntaxin/epimorphin_CS"/>
</dbReference>
<protein>
    <recommendedName>
        <fullName evidence="23">Syntaxin-17</fullName>
    </recommendedName>
</protein>
<evidence type="ECO:0000256" key="20">
    <source>
        <dbReference type="ARBA" id="ARBA00023329"/>
    </source>
</evidence>
<dbReference type="CDD" id="cd15846">
    <property type="entry name" value="SNARE_syntaxin17"/>
    <property type="match status" value="1"/>
</dbReference>
<dbReference type="RefSeq" id="XP_054943047.1">
    <property type="nucleotide sequence ID" value="XM_055087072.1"/>
</dbReference>
<evidence type="ECO:0000256" key="10">
    <source>
        <dbReference type="ARBA" id="ARBA00022692"/>
    </source>
</evidence>
<dbReference type="GO" id="GO:0005484">
    <property type="term" value="F:SNAP receptor activity"/>
    <property type="evidence" value="ECO:0007669"/>
    <property type="project" value="InterPro"/>
</dbReference>
<evidence type="ECO:0000313" key="27">
    <source>
        <dbReference type="Proteomes" id="UP000248484"/>
    </source>
</evidence>
<feature type="coiled-coil region" evidence="25">
    <location>
        <begin position="62"/>
        <end position="123"/>
    </location>
</feature>
<dbReference type="GO" id="GO:0006886">
    <property type="term" value="P:intracellular protein transport"/>
    <property type="evidence" value="ECO:0007669"/>
    <property type="project" value="InterPro"/>
</dbReference>
<keyword evidence="20" id="KW-0968">Cytoplasmic vesicle</keyword>
<evidence type="ECO:0000256" key="2">
    <source>
        <dbReference type="ARBA" id="ARBA00004457"/>
    </source>
</evidence>
<proteinExistence type="inferred from homology"/>
<evidence type="ECO:0000256" key="17">
    <source>
        <dbReference type="ARBA" id="ARBA00023128"/>
    </source>
</evidence>
<keyword evidence="14" id="KW-0007">Acetylation</keyword>
<keyword evidence="19" id="KW-0458">Lysosome</keyword>
<evidence type="ECO:0000256" key="15">
    <source>
        <dbReference type="ARBA" id="ARBA00023006"/>
    </source>
</evidence>
<dbReference type="FunFam" id="1.20.5.110:FF:000046">
    <property type="entry name" value="syntaxin-17 isoform X1"/>
    <property type="match status" value="1"/>
</dbReference>
<dbReference type="InterPro" id="IPR010989">
    <property type="entry name" value="SNARE"/>
</dbReference>
<keyword evidence="11" id="KW-0256">Endoplasmic reticulum</keyword>
<evidence type="ECO:0000256" key="4">
    <source>
        <dbReference type="ARBA" id="ARBA00004542"/>
    </source>
</evidence>
<dbReference type="PROSITE" id="PS50192">
    <property type="entry name" value="T_SNARE"/>
    <property type="match status" value="1"/>
</dbReference>
<gene>
    <name evidence="28 29 30" type="primary">STX17</name>
</gene>
<dbReference type="GO" id="GO:0048278">
    <property type="term" value="P:vesicle docking"/>
    <property type="evidence" value="ECO:0007669"/>
    <property type="project" value="TreeGrafter"/>
</dbReference>
<evidence type="ECO:0000256" key="7">
    <source>
        <dbReference type="ARBA" id="ARBA00022448"/>
    </source>
</evidence>
<evidence type="ECO:0000256" key="1">
    <source>
        <dbReference type="ARBA" id="ARBA00004225"/>
    </source>
</evidence>
<dbReference type="RefSeq" id="XP_054943046.1">
    <property type="nucleotide sequence ID" value="XM_055087071.1"/>
</dbReference>
<evidence type="ECO:0000256" key="6">
    <source>
        <dbReference type="ARBA" id="ARBA00009063"/>
    </source>
</evidence>
<evidence type="ECO:0000256" key="14">
    <source>
        <dbReference type="ARBA" id="ARBA00022990"/>
    </source>
</evidence>
<dbReference type="GO" id="GO:0005829">
    <property type="term" value="C:cytosol"/>
    <property type="evidence" value="ECO:0007669"/>
    <property type="project" value="UniProtKB-SubCell"/>
</dbReference>
<evidence type="ECO:0000256" key="9">
    <source>
        <dbReference type="ARBA" id="ARBA00022553"/>
    </source>
</evidence>
<evidence type="ECO:0000256" key="19">
    <source>
        <dbReference type="ARBA" id="ARBA00023228"/>
    </source>
</evidence>
<evidence type="ECO:0000259" key="26">
    <source>
        <dbReference type="PROSITE" id="PS50192"/>
    </source>
</evidence>
<dbReference type="Proteomes" id="UP000248484">
    <property type="component" value="Chromosome 9"/>
</dbReference>
<dbReference type="GO" id="GO:0006914">
    <property type="term" value="P:autophagy"/>
    <property type="evidence" value="ECO:0007669"/>
    <property type="project" value="UniProtKB-KW"/>
</dbReference>
<dbReference type="CTD" id="55014"/>
<dbReference type="GO" id="GO:0005886">
    <property type="term" value="C:plasma membrane"/>
    <property type="evidence" value="ECO:0007669"/>
    <property type="project" value="TreeGrafter"/>
</dbReference>
<dbReference type="AlphaFoldDB" id="A0A455BLE3"/>
<dbReference type="InterPro" id="IPR059001">
    <property type="entry name" value="STX17_N"/>
</dbReference>
<dbReference type="GO" id="GO:0120281">
    <property type="term" value="C:autolysosome membrane"/>
    <property type="evidence" value="ECO:0007669"/>
    <property type="project" value="UniProtKB-SubCell"/>
</dbReference>
<dbReference type="SUPFAM" id="SSF47661">
    <property type="entry name" value="t-snare proteins"/>
    <property type="match status" value="1"/>
</dbReference>
<evidence type="ECO:0000256" key="12">
    <source>
        <dbReference type="ARBA" id="ARBA00022892"/>
    </source>
</evidence>
<keyword evidence="12" id="KW-0931">ER-Golgi transport</keyword>
<dbReference type="PANTHER" id="PTHR19957">
    <property type="entry name" value="SYNTAXIN"/>
    <property type="match status" value="1"/>
</dbReference>
<evidence type="ECO:0000256" key="8">
    <source>
        <dbReference type="ARBA" id="ARBA00022490"/>
    </source>
</evidence>
<evidence type="ECO:0000256" key="5">
    <source>
        <dbReference type="ARBA" id="ARBA00004557"/>
    </source>
</evidence>
<name>A0A455BLE3_PHYMC</name>
<reference evidence="28 29" key="1">
    <citation type="submission" date="2025-04" db="UniProtKB">
        <authorList>
            <consortium name="RefSeq"/>
        </authorList>
    </citation>
    <scope>IDENTIFICATION</scope>
    <source>
        <tissue evidence="28 29">Muscle</tissue>
    </source>
</reference>
<keyword evidence="17" id="KW-0496">Mitochondrion</keyword>
<comment type="subcellular location">
    <subcellularLocation>
        <location evidence="24">Autolysosome membrane</location>
        <topology evidence="24">Multi-pass membrane protein</topology>
    </subcellularLocation>
    <subcellularLocation>
        <location evidence="3">Cytoplasm</location>
        <location evidence="3">Cytosol</location>
    </subcellularLocation>
    <subcellularLocation>
        <location evidence="5">Cytoplasmic vesicle</location>
        <location evidence="5">COPII-coated vesicle membrane</location>
        <topology evidence="5">Multi-pass membrane protein</topology>
    </subcellularLocation>
    <subcellularLocation>
        <location evidence="4">Cytoplasmic vesicle</location>
        <location evidence="4">Autophagosome membrane</location>
        <topology evidence="4">Multi-pass membrane protein</topology>
    </subcellularLocation>
    <subcellularLocation>
        <location evidence="2">Endoplasmic reticulum-Golgi intermediate compartment membrane</location>
        <topology evidence="2">Multi-pass membrane protein</topology>
    </subcellularLocation>
    <subcellularLocation>
        <location evidence="1">Mitochondrion membrane</location>
        <topology evidence="1">Multi-pass membrane protein</topology>
    </subcellularLocation>
    <subcellularLocation>
        <location evidence="22">Smooth endoplasmic reticulum membrane</location>
        <topology evidence="22">Multi-pass membrane protein</topology>
    </subcellularLocation>
</comment>
<comment type="function">
    <text evidence="21">SNAREs, soluble N-ethylmaleimide-sensitive factor-attachment protein receptors, are essential proteins for fusion of cellular membranes. SNAREs localized on opposing membranes assemble to form a trans-SNARE complex, an extended, parallel four alpha-helical bundle that drives membrane fusion. STX17 is a SNARE of the autophagosome involved in autophagy through the direct control of autophagosome membrane fusion with the lysosome membrane. May also play a role in the early secretory pathway where it may maintain the architecture of the endoplasmic reticulum-Golgi intermediate compartment/ERGIC and Golgi and/or regulate transport between the endoplasmic reticulum, the ERGIC and the Golgi.</text>
</comment>
<dbReference type="GO" id="GO:0031966">
    <property type="term" value="C:mitochondrial membrane"/>
    <property type="evidence" value="ECO:0007669"/>
    <property type="project" value="UniProtKB-SubCell"/>
</dbReference>
<dbReference type="GO" id="GO:0030868">
    <property type="term" value="C:smooth endoplasmic reticulum membrane"/>
    <property type="evidence" value="ECO:0007669"/>
    <property type="project" value="UniProtKB-SubCell"/>
</dbReference>
<dbReference type="Gene3D" id="1.20.5.110">
    <property type="match status" value="1"/>
</dbReference>
<sequence>MSEDEEKVKLRRLEPAIQKFTKIVIPTDLERLRKHQINIEKYQRCRIWDKLHEEHINAGRTVQQLRSNIREMEKLCLKVQKDDLGLLKRMIDPVKEEASAATAEFLQLHLESVEELKKQFNDEETLLQPSLTRSMTVGGTFHTTEDEADPQSMTQIYVLPEIPRDQNAAESWETLEADLIELSHLVTDFSLLVNSQQEKIDSVEDHVSSAAVNVEEGTKNLGKAAKYKLAALPVAGMNEAKEEIWITSLRLGSHELKISEFGAKEPEAWSRLDKIRRLPPVIFSDSCMVQRGRSLNSQHAASQFPEQRSNQRPLQWKCRVLTTGLPRKSP</sequence>
<keyword evidence="16 25" id="KW-0175">Coiled coil</keyword>
<dbReference type="GO" id="GO:0006906">
    <property type="term" value="P:vesicle fusion"/>
    <property type="evidence" value="ECO:0007669"/>
    <property type="project" value="TreeGrafter"/>
</dbReference>
<dbReference type="GO" id="GO:0000421">
    <property type="term" value="C:autophagosome membrane"/>
    <property type="evidence" value="ECO:0007669"/>
    <property type="project" value="UniProtKB-SubCell"/>
</dbReference>
<evidence type="ECO:0000256" key="3">
    <source>
        <dbReference type="ARBA" id="ARBA00004514"/>
    </source>
</evidence>
<accession>A0A455BLE3</accession>
<dbReference type="KEGG" id="pcad:102989730"/>
<evidence type="ECO:0000313" key="28">
    <source>
        <dbReference type="RefSeq" id="XP_028349558.1"/>
    </source>
</evidence>
<keyword evidence="7" id="KW-0813">Transport</keyword>
<dbReference type="PANTHER" id="PTHR19957:SF139">
    <property type="entry name" value="SYNTAXIN-17"/>
    <property type="match status" value="1"/>
</dbReference>
<dbReference type="GO" id="GO:0033116">
    <property type="term" value="C:endoplasmic reticulum-Golgi intermediate compartment membrane"/>
    <property type="evidence" value="ECO:0007669"/>
    <property type="project" value="UniProtKB-SubCell"/>
</dbReference>
<evidence type="ECO:0000256" key="16">
    <source>
        <dbReference type="ARBA" id="ARBA00023054"/>
    </source>
</evidence>
<dbReference type="PROSITE" id="PS00914">
    <property type="entry name" value="SYNTAXIN"/>
    <property type="match status" value="1"/>
</dbReference>
<keyword evidence="10" id="KW-0812">Transmembrane</keyword>
<evidence type="ECO:0000256" key="11">
    <source>
        <dbReference type="ARBA" id="ARBA00022824"/>
    </source>
</evidence>
<dbReference type="GeneID" id="102989730"/>
<dbReference type="RefSeq" id="XP_028349558.1">
    <property type="nucleotide sequence ID" value="XM_028493757.2"/>
</dbReference>
<keyword evidence="15" id="KW-0072">Autophagy</keyword>
<organism evidence="27 28">
    <name type="scientific">Physeter macrocephalus</name>
    <name type="common">Sperm whale</name>
    <name type="synonym">Physeter catodon</name>
    <dbReference type="NCBI Taxonomy" id="9755"/>
    <lineage>
        <taxon>Eukaryota</taxon>
        <taxon>Metazoa</taxon>
        <taxon>Chordata</taxon>
        <taxon>Craniata</taxon>
        <taxon>Vertebrata</taxon>
        <taxon>Euteleostomi</taxon>
        <taxon>Mammalia</taxon>
        <taxon>Eutheria</taxon>
        <taxon>Laurasiatheria</taxon>
        <taxon>Artiodactyla</taxon>
        <taxon>Whippomorpha</taxon>
        <taxon>Cetacea</taxon>
        <taxon>Odontoceti</taxon>
        <taxon>Physeteridae</taxon>
        <taxon>Physeter</taxon>
    </lineage>
</organism>
<keyword evidence="27" id="KW-1185">Reference proteome</keyword>
<evidence type="ECO:0000256" key="13">
    <source>
        <dbReference type="ARBA" id="ARBA00022989"/>
    </source>
</evidence>
<dbReference type="GO" id="GO:0012507">
    <property type="term" value="C:ER to Golgi transport vesicle membrane"/>
    <property type="evidence" value="ECO:0007669"/>
    <property type="project" value="UniProtKB-SubCell"/>
</dbReference>